<feature type="transmembrane region" description="Helical" evidence="1">
    <location>
        <begin position="32"/>
        <end position="55"/>
    </location>
</feature>
<keyword evidence="1" id="KW-0812">Transmembrane</keyword>
<keyword evidence="1" id="KW-0472">Membrane</keyword>
<proteinExistence type="predicted"/>
<evidence type="ECO:0000256" key="1">
    <source>
        <dbReference type="SAM" id="Phobius"/>
    </source>
</evidence>
<protein>
    <submittedName>
        <fullName evidence="2">Uncharacterized protein</fullName>
    </submittedName>
</protein>
<reference evidence="2" key="1">
    <citation type="submission" date="2018-02" db="EMBL/GenBank/DDBJ databases">
        <title>Rhizophora mucronata_Transcriptome.</title>
        <authorList>
            <person name="Meera S.P."/>
            <person name="Sreeshan A."/>
            <person name="Augustine A."/>
        </authorList>
    </citation>
    <scope>NUCLEOTIDE SEQUENCE</scope>
    <source>
        <tissue evidence="2">Leaf</tissue>
    </source>
</reference>
<dbReference type="AlphaFoldDB" id="A0A2P2QSG0"/>
<name>A0A2P2QSG0_RHIMU</name>
<accession>A0A2P2QSG0</accession>
<dbReference type="EMBL" id="GGEC01089320">
    <property type="protein sequence ID" value="MBX69804.1"/>
    <property type="molecule type" value="Transcribed_RNA"/>
</dbReference>
<organism evidence="2">
    <name type="scientific">Rhizophora mucronata</name>
    <name type="common">Asiatic mangrove</name>
    <dbReference type="NCBI Taxonomy" id="61149"/>
    <lineage>
        <taxon>Eukaryota</taxon>
        <taxon>Viridiplantae</taxon>
        <taxon>Streptophyta</taxon>
        <taxon>Embryophyta</taxon>
        <taxon>Tracheophyta</taxon>
        <taxon>Spermatophyta</taxon>
        <taxon>Magnoliopsida</taxon>
        <taxon>eudicotyledons</taxon>
        <taxon>Gunneridae</taxon>
        <taxon>Pentapetalae</taxon>
        <taxon>rosids</taxon>
        <taxon>fabids</taxon>
        <taxon>Malpighiales</taxon>
        <taxon>Rhizophoraceae</taxon>
        <taxon>Rhizophora</taxon>
    </lineage>
</organism>
<keyword evidence="1" id="KW-1133">Transmembrane helix</keyword>
<sequence>MNNVRGPQINVFLHSLCFHNLIPVRSPARVVVIFYAIICRRLFELFGIASLFTLYRTRPCRRLSVTANPARVYSLLLISVYDHNGPGHVFL</sequence>
<evidence type="ECO:0000313" key="2">
    <source>
        <dbReference type="EMBL" id="MBX69804.1"/>
    </source>
</evidence>